<gene>
    <name evidence="1" type="ORF">HPB50_012371</name>
</gene>
<protein>
    <submittedName>
        <fullName evidence="1">Uncharacterized protein</fullName>
    </submittedName>
</protein>
<accession>A0ACB7TH29</accession>
<sequence length="221" mass="23959">MEAYENTPIGFVDVVTILTIVGTLATSLRIVLNRDSAGIAFWPIALAALCSYSWLIYGCAIGDGTVKFMSWLSVVLMGVNAVVHRVFVKDTGPGFEVRATLCVMCTMSVAAPPMNVASLGLLATFWGLLCAVAPAFRIIQADPLPEMAFWTVTSCGLWLDKAMRADNDPLSICYVGGIVIATAELVFYCWLEFWGGARVLKRNASIRIGQGKHDWRIVTSG</sequence>
<name>A0ACB7TH29_HYAAI</name>
<reference evidence="1" key="1">
    <citation type="submission" date="2020-05" db="EMBL/GenBank/DDBJ databases">
        <title>Large-scale comparative analyses of tick genomes elucidate their genetic diversity and vector capacities.</title>
        <authorList>
            <person name="Jia N."/>
            <person name="Wang J."/>
            <person name="Shi W."/>
            <person name="Du L."/>
            <person name="Sun Y."/>
            <person name="Zhan W."/>
            <person name="Jiang J."/>
            <person name="Wang Q."/>
            <person name="Zhang B."/>
            <person name="Ji P."/>
            <person name="Sakyi L.B."/>
            <person name="Cui X."/>
            <person name="Yuan T."/>
            <person name="Jiang B."/>
            <person name="Yang W."/>
            <person name="Lam T.T.-Y."/>
            <person name="Chang Q."/>
            <person name="Ding S."/>
            <person name="Wang X."/>
            <person name="Zhu J."/>
            <person name="Ruan X."/>
            <person name="Zhao L."/>
            <person name="Wei J."/>
            <person name="Que T."/>
            <person name="Du C."/>
            <person name="Cheng J."/>
            <person name="Dai P."/>
            <person name="Han X."/>
            <person name="Huang E."/>
            <person name="Gao Y."/>
            <person name="Liu J."/>
            <person name="Shao H."/>
            <person name="Ye R."/>
            <person name="Li L."/>
            <person name="Wei W."/>
            <person name="Wang X."/>
            <person name="Wang C."/>
            <person name="Yang T."/>
            <person name="Huo Q."/>
            <person name="Li W."/>
            <person name="Guo W."/>
            <person name="Chen H."/>
            <person name="Zhou L."/>
            <person name="Ni X."/>
            <person name="Tian J."/>
            <person name="Zhou Y."/>
            <person name="Sheng Y."/>
            <person name="Liu T."/>
            <person name="Pan Y."/>
            <person name="Xia L."/>
            <person name="Li J."/>
            <person name="Zhao F."/>
            <person name="Cao W."/>
        </authorList>
    </citation>
    <scope>NUCLEOTIDE SEQUENCE</scope>
    <source>
        <strain evidence="1">Hyas-2018</strain>
    </source>
</reference>
<keyword evidence="2" id="KW-1185">Reference proteome</keyword>
<proteinExistence type="predicted"/>
<organism evidence="1 2">
    <name type="scientific">Hyalomma asiaticum</name>
    <name type="common">Tick</name>
    <dbReference type="NCBI Taxonomy" id="266040"/>
    <lineage>
        <taxon>Eukaryota</taxon>
        <taxon>Metazoa</taxon>
        <taxon>Ecdysozoa</taxon>
        <taxon>Arthropoda</taxon>
        <taxon>Chelicerata</taxon>
        <taxon>Arachnida</taxon>
        <taxon>Acari</taxon>
        <taxon>Parasitiformes</taxon>
        <taxon>Ixodida</taxon>
        <taxon>Ixodoidea</taxon>
        <taxon>Ixodidae</taxon>
        <taxon>Hyalomminae</taxon>
        <taxon>Hyalomma</taxon>
    </lineage>
</organism>
<dbReference type="EMBL" id="CM023481">
    <property type="protein sequence ID" value="KAH6946240.1"/>
    <property type="molecule type" value="Genomic_DNA"/>
</dbReference>
<evidence type="ECO:0000313" key="1">
    <source>
        <dbReference type="EMBL" id="KAH6946240.1"/>
    </source>
</evidence>
<comment type="caution">
    <text evidence="1">The sequence shown here is derived from an EMBL/GenBank/DDBJ whole genome shotgun (WGS) entry which is preliminary data.</text>
</comment>
<evidence type="ECO:0000313" key="2">
    <source>
        <dbReference type="Proteomes" id="UP000821845"/>
    </source>
</evidence>
<dbReference type="Proteomes" id="UP000821845">
    <property type="component" value="Chromosome 1"/>
</dbReference>